<dbReference type="SUPFAM" id="SSF52440">
    <property type="entry name" value="PreATP-grasp domain"/>
    <property type="match status" value="1"/>
</dbReference>
<dbReference type="Gene3D" id="3.30.1490.330">
    <property type="match status" value="1"/>
</dbReference>
<evidence type="ECO:0000256" key="1">
    <source>
        <dbReference type="ARBA" id="ARBA00022598"/>
    </source>
</evidence>
<accession>A0ABS2WQT0</accession>
<evidence type="ECO:0000256" key="3">
    <source>
        <dbReference type="ARBA" id="ARBA00022741"/>
    </source>
</evidence>
<organism evidence="7 8">
    <name type="scientific">Sulfurospirillum tamanense</name>
    <dbReference type="NCBI Taxonomy" id="2813362"/>
    <lineage>
        <taxon>Bacteria</taxon>
        <taxon>Pseudomonadati</taxon>
        <taxon>Campylobacterota</taxon>
        <taxon>Epsilonproteobacteria</taxon>
        <taxon>Campylobacterales</taxon>
        <taxon>Sulfurospirillaceae</taxon>
        <taxon>Sulfurospirillum</taxon>
    </lineage>
</organism>
<protein>
    <submittedName>
        <fullName evidence="7">Glutathionylspermidine synthase family protein</fullName>
    </submittedName>
</protein>
<dbReference type="Pfam" id="PF03738">
    <property type="entry name" value="GSP_synth"/>
    <property type="match status" value="1"/>
</dbReference>
<keyword evidence="5" id="KW-0460">Magnesium</keyword>
<reference evidence="8" key="2">
    <citation type="submission" date="2021-02" db="EMBL/GenBank/DDBJ databases">
        <title>Sulfurospirillum tamanensis sp. nov.</title>
        <authorList>
            <person name="Merkel A.Y."/>
        </authorList>
    </citation>
    <scope>NUCLEOTIDE SEQUENCE [LARGE SCALE GENOMIC DNA]</scope>
    <source>
        <strain evidence="8">T05b</strain>
    </source>
</reference>
<gene>
    <name evidence="7" type="ORF">JWV37_04505</name>
</gene>
<dbReference type="SUPFAM" id="SSF56059">
    <property type="entry name" value="Glutathione synthetase ATP-binding domain-like"/>
    <property type="match status" value="1"/>
</dbReference>
<keyword evidence="4" id="KW-0067">ATP-binding</keyword>
<reference evidence="7 8" key="1">
    <citation type="submission" date="2021-02" db="EMBL/GenBank/DDBJ databases">
        <title>Sulfurospirillum tamanensis sp. nov.</title>
        <authorList>
            <person name="Frolova A."/>
            <person name="Merkel A."/>
            <person name="Slobodkin A."/>
        </authorList>
    </citation>
    <scope>NUCLEOTIDE SEQUENCE [LARGE SCALE GENOMIC DNA]</scope>
    <source>
        <strain evidence="7 8">T05b</strain>
    </source>
</reference>
<keyword evidence="8" id="KW-1185">Reference proteome</keyword>
<sequence length="394" mass="44726">MVETLHVKPLTQEFLESIGFWWHTDPDQTPYLTDTLVCVSEAEANAYYEAANTAYEMMVAGAEHVIRHNLFHELGIPFNLVELIRDSWENDVHWHLYGRFDFSGGLGGAPIKLIEFNADTPTALYETAIIQWAHLKYNGLNEAAQFNTLYEALKENFKRLVVFEGDTEAFGRHYEGWKILFSCMGGSIEDEVTTKLLQAAANEAGFHTDFAFVDAVGFNDEEGIFKGEEQFEYWFKLIPWEAIAVEEGTLALTLENIIKNQKAIILNPAYTLLFQSKGMLKILWELFPDHPLLLEARFEPLHVKQVQKPMFGREGANVHILDAAGHPVLEKGGVYGHHPKVFQAYAPFMEDGNKERYQAGVFFAYEGCGLGFRRGGEILDNYSKFVGHVIKESL</sequence>
<feature type="domain" description="Glutathionylspermidine synthase pre-ATP-grasp-like" evidence="6">
    <location>
        <begin position="12"/>
        <end position="390"/>
    </location>
</feature>
<evidence type="ECO:0000256" key="5">
    <source>
        <dbReference type="ARBA" id="ARBA00022842"/>
    </source>
</evidence>
<keyword evidence="1" id="KW-0436">Ligase</keyword>
<evidence type="ECO:0000259" key="6">
    <source>
        <dbReference type="Pfam" id="PF03738"/>
    </source>
</evidence>
<dbReference type="InterPro" id="IPR016185">
    <property type="entry name" value="PreATP-grasp_dom_sf"/>
</dbReference>
<keyword evidence="2" id="KW-0479">Metal-binding</keyword>
<name>A0ABS2WQT0_9BACT</name>
<proteinExistence type="predicted"/>
<dbReference type="RefSeq" id="WP_205458588.1">
    <property type="nucleotide sequence ID" value="NZ_JAFHKK010000007.1"/>
</dbReference>
<evidence type="ECO:0000313" key="8">
    <source>
        <dbReference type="Proteomes" id="UP000703590"/>
    </source>
</evidence>
<dbReference type="EMBL" id="JAFHKK010000007">
    <property type="protein sequence ID" value="MBN2964036.1"/>
    <property type="molecule type" value="Genomic_DNA"/>
</dbReference>
<dbReference type="Proteomes" id="UP000703590">
    <property type="component" value="Unassembled WGS sequence"/>
</dbReference>
<evidence type="ECO:0000256" key="4">
    <source>
        <dbReference type="ARBA" id="ARBA00022840"/>
    </source>
</evidence>
<keyword evidence="3" id="KW-0547">Nucleotide-binding</keyword>
<comment type="caution">
    <text evidence="7">The sequence shown here is derived from an EMBL/GenBank/DDBJ whole genome shotgun (WGS) entry which is preliminary data.</text>
</comment>
<dbReference type="InterPro" id="IPR005494">
    <property type="entry name" value="GSPS_pre-ATP-grasp-like_dom"/>
</dbReference>
<evidence type="ECO:0000256" key="2">
    <source>
        <dbReference type="ARBA" id="ARBA00022723"/>
    </source>
</evidence>
<evidence type="ECO:0000313" key="7">
    <source>
        <dbReference type="EMBL" id="MBN2964036.1"/>
    </source>
</evidence>
<reference evidence="7 8" key="3">
    <citation type="submission" date="2021-02" db="EMBL/GenBank/DDBJ databases">
        <authorList>
            <person name="Merkel A.Y."/>
        </authorList>
    </citation>
    <scope>NUCLEOTIDE SEQUENCE [LARGE SCALE GENOMIC DNA]</scope>
    <source>
        <strain evidence="7 8">T05b</strain>
    </source>
</reference>